<accession>A0A1G7FHX3</accession>
<evidence type="ECO:0000256" key="1">
    <source>
        <dbReference type="SAM" id="Phobius"/>
    </source>
</evidence>
<dbReference type="AlphaFoldDB" id="A0A1G7FHX3"/>
<keyword evidence="1" id="KW-0472">Membrane</keyword>
<protein>
    <submittedName>
        <fullName evidence="2">Uncharacterized protein</fullName>
    </submittedName>
</protein>
<keyword evidence="3" id="KW-1185">Reference proteome</keyword>
<name>A0A1G7FHX3_9PROT</name>
<organism evidence="2 3">
    <name type="scientific">Rhodospira trueperi</name>
    <dbReference type="NCBI Taxonomy" id="69960"/>
    <lineage>
        <taxon>Bacteria</taxon>
        <taxon>Pseudomonadati</taxon>
        <taxon>Pseudomonadota</taxon>
        <taxon>Alphaproteobacteria</taxon>
        <taxon>Rhodospirillales</taxon>
        <taxon>Rhodospirillaceae</taxon>
        <taxon>Rhodospira</taxon>
    </lineage>
</organism>
<keyword evidence="1" id="KW-0812">Transmembrane</keyword>
<dbReference type="RefSeq" id="WP_092787373.1">
    <property type="nucleotide sequence ID" value="NZ_FNAP01000011.1"/>
</dbReference>
<evidence type="ECO:0000313" key="3">
    <source>
        <dbReference type="Proteomes" id="UP000199412"/>
    </source>
</evidence>
<reference evidence="2 3" key="1">
    <citation type="submission" date="2016-10" db="EMBL/GenBank/DDBJ databases">
        <authorList>
            <person name="de Groot N.N."/>
        </authorList>
    </citation>
    <scope>NUCLEOTIDE SEQUENCE [LARGE SCALE GENOMIC DNA]</scope>
    <source>
        <strain evidence="2 3">ATCC 700224</strain>
    </source>
</reference>
<sequence length="120" mass="12367">MTLRAAHKEPAFGKRRLPSDPQVAELATFARTETGERAAARRAARMRRLVIVGGVLAAAVLVATLVVPTQRPTVMAEVDFSTMSPEELANLDPAAGGGGGGGGGLSSLNPFKAISEALSQ</sequence>
<evidence type="ECO:0000313" key="2">
    <source>
        <dbReference type="EMBL" id="SDE75509.1"/>
    </source>
</evidence>
<keyword evidence="1" id="KW-1133">Transmembrane helix</keyword>
<gene>
    <name evidence="2" type="ORF">SAMN05421720_11179</name>
</gene>
<proteinExistence type="predicted"/>
<feature type="transmembrane region" description="Helical" evidence="1">
    <location>
        <begin position="49"/>
        <end position="67"/>
    </location>
</feature>
<dbReference type="Proteomes" id="UP000199412">
    <property type="component" value="Unassembled WGS sequence"/>
</dbReference>
<dbReference type="EMBL" id="FNAP01000011">
    <property type="protein sequence ID" value="SDE75509.1"/>
    <property type="molecule type" value="Genomic_DNA"/>
</dbReference>